<keyword evidence="2" id="KW-1277">Toxin-antitoxin system</keyword>
<dbReference type="Gene3D" id="3.30.2310.20">
    <property type="entry name" value="RelE-like"/>
    <property type="match status" value="1"/>
</dbReference>
<accession>A0A938WZ74</accession>
<organism evidence="3 4">
    <name type="scientific">Bifidobacterium pullorum subsp. saeculare</name>
    <dbReference type="NCBI Taxonomy" id="78257"/>
    <lineage>
        <taxon>Bacteria</taxon>
        <taxon>Bacillati</taxon>
        <taxon>Actinomycetota</taxon>
        <taxon>Actinomycetes</taxon>
        <taxon>Bifidobacteriales</taxon>
        <taxon>Bifidobacteriaceae</taxon>
        <taxon>Bifidobacterium</taxon>
    </lineage>
</organism>
<dbReference type="AlphaFoldDB" id="A0A938WZ74"/>
<comment type="caution">
    <text evidence="3">The sequence shown here is derived from an EMBL/GenBank/DDBJ whole genome shotgun (WGS) entry which is preliminary data.</text>
</comment>
<evidence type="ECO:0000256" key="2">
    <source>
        <dbReference type="ARBA" id="ARBA00022649"/>
    </source>
</evidence>
<dbReference type="NCBIfam" id="TIGR02385">
    <property type="entry name" value="RelE_StbE"/>
    <property type="match status" value="1"/>
</dbReference>
<dbReference type="Pfam" id="PF05016">
    <property type="entry name" value="ParE_toxin"/>
    <property type="match status" value="1"/>
</dbReference>
<gene>
    <name evidence="3" type="ORF">H7U32_08305</name>
</gene>
<comment type="similarity">
    <text evidence="1">Belongs to the RelE toxin family.</text>
</comment>
<dbReference type="SUPFAM" id="SSF143011">
    <property type="entry name" value="RelE-like"/>
    <property type="match status" value="1"/>
</dbReference>
<dbReference type="Proteomes" id="UP000718821">
    <property type="component" value="Unassembled WGS sequence"/>
</dbReference>
<evidence type="ECO:0000313" key="3">
    <source>
        <dbReference type="EMBL" id="MBM6700290.1"/>
    </source>
</evidence>
<dbReference type="InterPro" id="IPR007712">
    <property type="entry name" value="RelE/ParE_toxin"/>
</dbReference>
<dbReference type="PANTHER" id="PTHR35601">
    <property type="entry name" value="TOXIN RELE"/>
    <property type="match status" value="1"/>
</dbReference>
<reference evidence="3" key="1">
    <citation type="submission" date="2020-08" db="EMBL/GenBank/DDBJ databases">
        <authorList>
            <person name="Cejkova D."/>
            <person name="Kubasova T."/>
            <person name="Jahodarova E."/>
            <person name="Rychlik I."/>
        </authorList>
    </citation>
    <scope>NUCLEOTIDE SEQUENCE</scope>
    <source>
        <strain evidence="3">An836</strain>
    </source>
</reference>
<dbReference type="EMBL" id="JACLYU010000022">
    <property type="protein sequence ID" value="MBM6700290.1"/>
    <property type="molecule type" value="Genomic_DNA"/>
</dbReference>
<keyword evidence="4" id="KW-1185">Reference proteome</keyword>
<sequence length="90" mass="10059">MAWGIELSDRAVKALAKLDKQTAKRITAKLREVAALDDPRSSGKALTGNLAGLWRYRVGDYRIVCDIERDVLAILVVDVGHRSKVYTYAR</sequence>
<proteinExistence type="inferred from homology"/>
<evidence type="ECO:0000313" key="4">
    <source>
        <dbReference type="Proteomes" id="UP000718821"/>
    </source>
</evidence>
<name>A0A938WZ74_9BIFI</name>
<dbReference type="InterPro" id="IPR035093">
    <property type="entry name" value="RelE/ParE_toxin_dom_sf"/>
</dbReference>
<evidence type="ECO:0000256" key="1">
    <source>
        <dbReference type="ARBA" id="ARBA00006226"/>
    </source>
</evidence>
<reference evidence="3" key="2">
    <citation type="journal article" date="2021" name="Sci. Rep.">
        <title>The distribution of antibiotic resistance genes in chicken gut microbiota commensals.</title>
        <authorList>
            <person name="Juricova H."/>
            <person name="Matiasovicova J."/>
            <person name="Kubasova T."/>
            <person name="Cejkova D."/>
            <person name="Rychlik I."/>
        </authorList>
    </citation>
    <scope>NUCLEOTIDE SEQUENCE</scope>
    <source>
        <strain evidence="3">An836</strain>
    </source>
</reference>
<dbReference type="PANTHER" id="PTHR35601:SF1">
    <property type="entry name" value="TOXIN RELE"/>
    <property type="match status" value="1"/>
</dbReference>
<protein>
    <submittedName>
        <fullName evidence="3">Type II toxin-antitoxin system RelE/ParE family toxin</fullName>
    </submittedName>
</protein>